<dbReference type="GO" id="GO:0016020">
    <property type="term" value="C:membrane"/>
    <property type="evidence" value="ECO:0007669"/>
    <property type="project" value="UniProtKB-SubCell"/>
</dbReference>
<evidence type="ECO:0000256" key="1">
    <source>
        <dbReference type="ARBA" id="ARBA00004141"/>
    </source>
</evidence>
<comment type="subcellular location">
    <subcellularLocation>
        <location evidence="1">Membrane</location>
        <topology evidence="1">Multi-pass membrane protein</topology>
    </subcellularLocation>
</comment>
<feature type="chain" id="PRO_5036973525" evidence="5">
    <location>
        <begin position="22"/>
        <end position="138"/>
    </location>
</feature>
<feature type="signal peptide" evidence="5">
    <location>
        <begin position="1"/>
        <end position="21"/>
    </location>
</feature>
<dbReference type="Proteomes" id="UP000887565">
    <property type="component" value="Unplaced"/>
</dbReference>
<dbReference type="AlphaFoldDB" id="A0A915K3Y6"/>
<dbReference type="WBParaSite" id="nRc.2.0.1.t32922-RA">
    <property type="protein sequence ID" value="nRc.2.0.1.t32922-RA"/>
    <property type="gene ID" value="nRc.2.0.1.g32922"/>
</dbReference>
<protein>
    <submittedName>
        <fullName evidence="7">Uncharacterized protein</fullName>
    </submittedName>
</protein>
<dbReference type="InterPro" id="IPR000832">
    <property type="entry name" value="GPCR_2_secretin-like"/>
</dbReference>
<sequence length="138" mass="15814">MFAMLLNVVLRLILYVDIAIGQQYAASSKEYGVTINSTKIVCESLYILLEYLKTVAYVFSFVEGFHLHNTIVVSVFYSTEPKLSNYSAFGWVATNVQRILIKFQSDLCISTCTNMLINLTKYTINEMQEKLKTLRLDE</sequence>
<keyword evidence="6" id="KW-1185">Reference proteome</keyword>
<keyword evidence="4" id="KW-0472">Membrane</keyword>
<accession>A0A915K3Y6</accession>
<keyword evidence="3" id="KW-1133">Transmembrane helix</keyword>
<keyword evidence="2" id="KW-0812">Transmembrane</keyword>
<organism evidence="6 7">
    <name type="scientific">Romanomermis culicivorax</name>
    <name type="common">Nematode worm</name>
    <dbReference type="NCBI Taxonomy" id="13658"/>
    <lineage>
        <taxon>Eukaryota</taxon>
        <taxon>Metazoa</taxon>
        <taxon>Ecdysozoa</taxon>
        <taxon>Nematoda</taxon>
        <taxon>Enoplea</taxon>
        <taxon>Dorylaimia</taxon>
        <taxon>Mermithida</taxon>
        <taxon>Mermithoidea</taxon>
        <taxon>Mermithidae</taxon>
        <taxon>Romanomermis</taxon>
    </lineage>
</organism>
<dbReference type="Gene3D" id="1.20.1070.10">
    <property type="entry name" value="Rhodopsin 7-helix transmembrane proteins"/>
    <property type="match status" value="1"/>
</dbReference>
<evidence type="ECO:0000256" key="4">
    <source>
        <dbReference type="ARBA" id="ARBA00023136"/>
    </source>
</evidence>
<evidence type="ECO:0000313" key="6">
    <source>
        <dbReference type="Proteomes" id="UP000887565"/>
    </source>
</evidence>
<evidence type="ECO:0000256" key="5">
    <source>
        <dbReference type="SAM" id="SignalP"/>
    </source>
</evidence>
<name>A0A915K3Y6_ROMCU</name>
<dbReference type="Pfam" id="PF00002">
    <property type="entry name" value="7tm_2"/>
    <property type="match status" value="1"/>
</dbReference>
<evidence type="ECO:0000256" key="3">
    <source>
        <dbReference type="ARBA" id="ARBA00022989"/>
    </source>
</evidence>
<reference evidence="7" key="1">
    <citation type="submission" date="2022-11" db="UniProtKB">
        <authorList>
            <consortium name="WormBaseParasite"/>
        </authorList>
    </citation>
    <scope>IDENTIFICATION</scope>
</reference>
<proteinExistence type="predicted"/>
<dbReference type="GO" id="GO:0004930">
    <property type="term" value="F:G protein-coupled receptor activity"/>
    <property type="evidence" value="ECO:0007669"/>
    <property type="project" value="InterPro"/>
</dbReference>
<evidence type="ECO:0000313" key="7">
    <source>
        <dbReference type="WBParaSite" id="nRc.2.0.1.t32922-RA"/>
    </source>
</evidence>
<evidence type="ECO:0000256" key="2">
    <source>
        <dbReference type="ARBA" id="ARBA00022692"/>
    </source>
</evidence>
<keyword evidence="5" id="KW-0732">Signal</keyword>